<keyword evidence="3" id="KW-1185">Reference proteome</keyword>
<dbReference type="RefSeq" id="WP_184169389.1">
    <property type="nucleotide sequence ID" value="NZ_JACHLN010000004.1"/>
</dbReference>
<gene>
    <name evidence="2" type="ORF">HNP52_003863</name>
</gene>
<reference evidence="2 3" key="1">
    <citation type="submission" date="2020-08" db="EMBL/GenBank/DDBJ databases">
        <title>Functional genomics of gut bacteria from endangered species of beetles.</title>
        <authorList>
            <person name="Carlos-Shanley C."/>
        </authorList>
    </citation>
    <scope>NUCLEOTIDE SEQUENCE [LARGE SCALE GENOMIC DNA]</scope>
    <source>
        <strain evidence="2 3">S00224</strain>
    </source>
</reference>
<dbReference type="EMBL" id="JACHLN010000004">
    <property type="protein sequence ID" value="MBB4840766.1"/>
    <property type="molecule type" value="Genomic_DNA"/>
</dbReference>
<organism evidence="2 3">
    <name type="scientific">Sphingomonas kyeonggiensis</name>
    <dbReference type="NCBI Taxonomy" id="1268553"/>
    <lineage>
        <taxon>Bacteria</taxon>
        <taxon>Pseudomonadati</taxon>
        <taxon>Pseudomonadota</taxon>
        <taxon>Alphaproteobacteria</taxon>
        <taxon>Sphingomonadales</taxon>
        <taxon>Sphingomonadaceae</taxon>
        <taxon>Sphingomonas</taxon>
    </lineage>
</organism>
<dbReference type="AlphaFoldDB" id="A0A7W7NU95"/>
<keyword evidence="1" id="KW-1133">Transmembrane helix</keyword>
<evidence type="ECO:0000256" key="1">
    <source>
        <dbReference type="SAM" id="Phobius"/>
    </source>
</evidence>
<evidence type="ECO:0000313" key="2">
    <source>
        <dbReference type="EMBL" id="MBB4840766.1"/>
    </source>
</evidence>
<keyword evidence="1" id="KW-0812">Transmembrane</keyword>
<proteinExistence type="predicted"/>
<feature type="transmembrane region" description="Helical" evidence="1">
    <location>
        <begin position="52"/>
        <end position="72"/>
    </location>
</feature>
<keyword evidence="1" id="KW-0472">Membrane</keyword>
<protein>
    <submittedName>
        <fullName evidence="2">Putative membrane protein YeaQ/YmgE (Transglycosylase-associated protein family)</fullName>
    </submittedName>
</protein>
<name>A0A7W7NU95_9SPHN</name>
<comment type="caution">
    <text evidence="2">The sequence shown here is derived from an EMBL/GenBank/DDBJ whole genome shotgun (WGS) entry which is preliminary data.</text>
</comment>
<evidence type="ECO:0000313" key="3">
    <source>
        <dbReference type="Proteomes" id="UP000575241"/>
    </source>
</evidence>
<dbReference type="Proteomes" id="UP000575241">
    <property type="component" value="Unassembled WGS sequence"/>
</dbReference>
<feature type="transmembrane region" description="Helical" evidence="1">
    <location>
        <begin position="26"/>
        <end position="45"/>
    </location>
</feature>
<sequence>MTLLFALGAVIGLAPRAGTQLARFNYVTTGIVGATLGGLLPQLLLGEDAPTALRMLAGIAIGAAAVIGLSQLKTRNQSINR</sequence>
<accession>A0A7W7NU95</accession>